<comment type="similarity">
    <text evidence="2">Belongs to the tryptophan 2-monooxygenase family.</text>
</comment>
<evidence type="ECO:0000259" key="7">
    <source>
        <dbReference type="Pfam" id="PF01593"/>
    </source>
</evidence>
<name>A0A401UCD2_9BACT</name>
<dbReference type="Gene3D" id="3.50.50.60">
    <property type="entry name" value="FAD/NAD(P)-binding domain"/>
    <property type="match status" value="1"/>
</dbReference>
<comment type="pathway">
    <text evidence="1">Plant hormone metabolism; auxin biosynthesis.</text>
</comment>
<evidence type="ECO:0000256" key="4">
    <source>
        <dbReference type="ARBA" id="ARBA00017871"/>
    </source>
</evidence>
<evidence type="ECO:0000256" key="6">
    <source>
        <dbReference type="ARBA" id="ARBA00047321"/>
    </source>
</evidence>
<comment type="catalytic activity">
    <reaction evidence="6">
        <text>L-tryptophan + O2 = indole-3-acetamide + CO2 + H2O</text>
        <dbReference type="Rhea" id="RHEA:16165"/>
        <dbReference type="ChEBI" id="CHEBI:15377"/>
        <dbReference type="ChEBI" id="CHEBI:15379"/>
        <dbReference type="ChEBI" id="CHEBI:16031"/>
        <dbReference type="ChEBI" id="CHEBI:16526"/>
        <dbReference type="ChEBI" id="CHEBI:57912"/>
        <dbReference type="EC" id="1.13.12.3"/>
    </reaction>
</comment>
<dbReference type="Proteomes" id="UP000288227">
    <property type="component" value="Unassembled WGS sequence"/>
</dbReference>
<dbReference type="AlphaFoldDB" id="A0A401UCD2"/>
<evidence type="ECO:0000313" key="9">
    <source>
        <dbReference type="Proteomes" id="UP000288227"/>
    </source>
</evidence>
<evidence type="ECO:0000256" key="1">
    <source>
        <dbReference type="ARBA" id="ARBA00004814"/>
    </source>
</evidence>
<dbReference type="Pfam" id="PF01593">
    <property type="entry name" value="Amino_oxidase"/>
    <property type="match status" value="1"/>
</dbReference>
<dbReference type="EMBL" id="BHXQ01000005">
    <property type="protein sequence ID" value="GCC52532.1"/>
    <property type="molecule type" value="Genomic_DNA"/>
</dbReference>
<organism evidence="8 9">
    <name type="scientific">Chryseotalea sanaruensis</name>
    <dbReference type="NCBI Taxonomy" id="2482724"/>
    <lineage>
        <taxon>Bacteria</taxon>
        <taxon>Pseudomonadati</taxon>
        <taxon>Bacteroidota</taxon>
        <taxon>Cytophagia</taxon>
        <taxon>Cytophagales</taxon>
        <taxon>Chryseotaleaceae</taxon>
        <taxon>Chryseotalea</taxon>
    </lineage>
</organism>
<dbReference type="InterPro" id="IPR036188">
    <property type="entry name" value="FAD/NAD-bd_sf"/>
</dbReference>
<keyword evidence="5" id="KW-0073">Auxin biosynthesis</keyword>
<dbReference type="EC" id="1.13.12.3" evidence="3"/>
<evidence type="ECO:0000256" key="3">
    <source>
        <dbReference type="ARBA" id="ARBA00012535"/>
    </source>
</evidence>
<feature type="domain" description="Amine oxidase" evidence="7">
    <location>
        <begin position="28"/>
        <end position="447"/>
    </location>
</feature>
<accession>A0A401UCD2</accession>
<dbReference type="InterPro" id="IPR050281">
    <property type="entry name" value="Flavin_monoamine_oxidase"/>
</dbReference>
<dbReference type="PRINTS" id="PR00419">
    <property type="entry name" value="ADXRDTASE"/>
</dbReference>
<evidence type="ECO:0000256" key="2">
    <source>
        <dbReference type="ARBA" id="ARBA00005833"/>
    </source>
</evidence>
<dbReference type="PANTHER" id="PTHR10742:SF410">
    <property type="entry name" value="LYSINE-SPECIFIC HISTONE DEMETHYLASE 2"/>
    <property type="match status" value="1"/>
</dbReference>
<dbReference type="PANTHER" id="PTHR10742">
    <property type="entry name" value="FLAVIN MONOAMINE OXIDASE"/>
    <property type="match status" value="1"/>
</dbReference>
<comment type="caution">
    <text evidence="8">The sequence shown here is derived from an EMBL/GenBank/DDBJ whole genome shotgun (WGS) entry which is preliminary data.</text>
</comment>
<dbReference type="GO" id="GO:0050361">
    <property type="term" value="F:tryptophan 2-monooxygenase activity"/>
    <property type="evidence" value="ECO:0007669"/>
    <property type="project" value="UniProtKB-EC"/>
</dbReference>
<protein>
    <recommendedName>
        <fullName evidence="4">Tryptophan 2-monooxygenase</fullName>
        <ecNumber evidence="3">1.13.12.3</ecNumber>
    </recommendedName>
</protein>
<gene>
    <name evidence="8" type="ORF">SanaruYs_27690</name>
</gene>
<dbReference type="GO" id="GO:0009851">
    <property type="term" value="P:auxin biosynthetic process"/>
    <property type="evidence" value="ECO:0007669"/>
    <property type="project" value="UniProtKB-KW"/>
</dbReference>
<evidence type="ECO:0000256" key="5">
    <source>
        <dbReference type="ARBA" id="ARBA00023070"/>
    </source>
</evidence>
<proteinExistence type="inferred from homology"/>
<keyword evidence="9" id="KW-1185">Reference proteome</keyword>
<dbReference type="InterPro" id="IPR002937">
    <property type="entry name" value="Amino_oxidase"/>
</dbReference>
<reference evidence="8 9" key="1">
    <citation type="submission" date="2018-11" db="EMBL/GenBank/DDBJ databases">
        <title>Chryseotalea sanarue gen. nov., sp., nov., a member of the family Cytophagaceae, isolated from a brackish lake in Hamamatsu Japan.</title>
        <authorList>
            <person name="Maejima Y."/>
            <person name="Iino T."/>
            <person name="Muraguchi Y."/>
            <person name="Fukuda K."/>
            <person name="Ohkuma M."/>
            <person name="Moriuchi R."/>
            <person name="Dohra H."/>
            <person name="Kimbara K."/>
            <person name="Shintani M."/>
        </authorList>
    </citation>
    <scope>NUCLEOTIDE SEQUENCE [LARGE SCALE GENOMIC DNA]</scope>
    <source>
        <strain evidence="8 9">Ys</strain>
    </source>
</reference>
<sequence length="455" mass="48674">MLSSCVNNDPGPEINYDGVVAIIGAGAAGLFAADILRSKGVKVRVFEANNRVGGRIYSIRAFNAEFNAFPKQDFPVEIGAERVLGSNGAWAEVIDLLRVPTVDYRSESFQKYIIDSTLRSEAEASLDSEFLAAQNFYNNLSTASGNSIQNAINTQGIGGRMQGILNSQIGNEYGTSNANLSADALAEALTKRERNNDELIMRNNPMQDILISRFSQTVDVVELNSKVTRIDNQGETIDLTVFNTLDQSEEVVTVNKVIVAVPLSILKGGEIQFNPALPASKTGAMSKIGMDASVRMVLDFRQNLWGDDTSFILGGSDGPLYFNAGVGRSEFNKILSVTINGPKAVELGALGNNAINEVVLELDGILDGKASTNVKDAFVIKDWAADQFIKGGYSYPLPGGSEADRVALAEAINGNLFFAGEATDLMGDWGTVNGALNSGERVALEVIEAIVNPVV</sequence>
<dbReference type="SUPFAM" id="SSF54373">
    <property type="entry name" value="FAD-linked reductases, C-terminal domain"/>
    <property type="match status" value="1"/>
</dbReference>
<evidence type="ECO:0000313" key="8">
    <source>
        <dbReference type="EMBL" id="GCC52532.1"/>
    </source>
</evidence>
<dbReference type="SUPFAM" id="SSF51905">
    <property type="entry name" value="FAD/NAD(P)-binding domain"/>
    <property type="match status" value="1"/>
</dbReference>